<evidence type="ECO:0000256" key="5">
    <source>
        <dbReference type="ARBA" id="ARBA00022692"/>
    </source>
</evidence>
<dbReference type="EMBL" id="PKUQ01000022">
    <property type="protein sequence ID" value="PLW76773.1"/>
    <property type="molecule type" value="Genomic_DNA"/>
</dbReference>
<evidence type="ECO:0000256" key="8">
    <source>
        <dbReference type="RuleBase" id="RU365088"/>
    </source>
</evidence>
<feature type="transmembrane region" description="Helical" evidence="8">
    <location>
        <begin position="318"/>
        <end position="344"/>
    </location>
</feature>
<dbReference type="GO" id="GO:1990961">
    <property type="term" value="P:xenobiotic detoxification by transmembrane export across the plasma membrane"/>
    <property type="evidence" value="ECO:0007669"/>
    <property type="project" value="InterPro"/>
</dbReference>
<evidence type="ECO:0000256" key="3">
    <source>
        <dbReference type="ARBA" id="ARBA00022448"/>
    </source>
</evidence>
<dbReference type="Gene3D" id="1.20.1720.10">
    <property type="entry name" value="Multidrug resistance protein D"/>
    <property type="match status" value="1"/>
</dbReference>
<feature type="transmembrane region" description="Helical" evidence="8">
    <location>
        <begin position="144"/>
        <end position="166"/>
    </location>
</feature>
<name>A0A2N5XQJ1_9HYPH</name>
<feature type="transmembrane region" description="Helical" evidence="8">
    <location>
        <begin position="381"/>
        <end position="403"/>
    </location>
</feature>
<gene>
    <name evidence="10" type="ORF">C0081_11950</name>
</gene>
<evidence type="ECO:0000313" key="11">
    <source>
        <dbReference type="Proteomes" id="UP000234881"/>
    </source>
</evidence>
<keyword evidence="7 8" id="KW-0472">Membrane</keyword>
<dbReference type="PANTHER" id="PTHR43124:SF3">
    <property type="entry name" value="CHLORAMPHENICOL EFFLUX PUMP RV0191"/>
    <property type="match status" value="1"/>
</dbReference>
<dbReference type="PRINTS" id="PR01036">
    <property type="entry name" value="TCRTETB"/>
</dbReference>
<dbReference type="GO" id="GO:0005886">
    <property type="term" value="C:plasma membrane"/>
    <property type="evidence" value="ECO:0007669"/>
    <property type="project" value="UniProtKB-SubCell"/>
</dbReference>
<dbReference type="InterPro" id="IPR011701">
    <property type="entry name" value="MFS"/>
</dbReference>
<dbReference type="GO" id="GO:0042910">
    <property type="term" value="F:xenobiotic transmembrane transporter activity"/>
    <property type="evidence" value="ECO:0007669"/>
    <property type="project" value="InterPro"/>
</dbReference>
<dbReference type="Pfam" id="PF07690">
    <property type="entry name" value="MFS_1"/>
    <property type="match status" value="1"/>
</dbReference>
<dbReference type="PANTHER" id="PTHR43124">
    <property type="entry name" value="PURINE EFFLUX PUMP PBUE"/>
    <property type="match status" value="1"/>
</dbReference>
<evidence type="ECO:0000313" key="10">
    <source>
        <dbReference type="EMBL" id="PLW76773.1"/>
    </source>
</evidence>
<feature type="transmembrane region" description="Helical" evidence="8">
    <location>
        <begin position="289"/>
        <end position="312"/>
    </location>
</feature>
<evidence type="ECO:0000259" key="9">
    <source>
        <dbReference type="PROSITE" id="PS50850"/>
    </source>
</evidence>
<dbReference type="CDD" id="cd17320">
    <property type="entry name" value="MFS_MdfA_MDR_like"/>
    <property type="match status" value="1"/>
</dbReference>
<dbReference type="AlphaFoldDB" id="A0A2N5XQJ1"/>
<feature type="transmembrane region" description="Helical" evidence="8">
    <location>
        <begin position="111"/>
        <end position="132"/>
    </location>
</feature>
<feature type="transmembrane region" description="Helical" evidence="8">
    <location>
        <begin position="259"/>
        <end position="277"/>
    </location>
</feature>
<feature type="transmembrane region" description="Helical" evidence="8">
    <location>
        <begin position="51"/>
        <end position="74"/>
    </location>
</feature>
<feature type="transmembrane region" description="Helical" evidence="8">
    <location>
        <begin position="223"/>
        <end position="247"/>
    </location>
</feature>
<dbReference type="RefSeq" id="WP_101534061.1">
    <property type="nucleotide sequence ID" value="NZ_PKUQ01000022.1"/>
</dbReference>
<evidence type="ECO:0000256" key="7">
    <source>
        <dbReference type="ARBA" id="ARBA00023136"/>
    </source>
</evidence>
<feature type="transmembrane region" description="Helical" evidence="8">
    <location>
        <begin position="356"/>
        <end position="375"/>
    </location>
</feature>
<dbReference type="InterPro" id="IPR004812">
    <property type="entry name" value="Efflux_drug-R_Bcr/CmlA"/>
</dbReference>
<dbReference type="InterPro" id="IPR036259">
    <property type="entry name" value="MFS_trans_sf"/>
</dbReference>
<keyword evidence="5 8" id="KW-0812">Transmembrane</keyword>
<comment type="similarity">
    <text evidence="2 8">Belongs to the major facilitator superfamily. Bcr/CmlA family.</text>
</comment>
<keyword evidence="6 8" id="KW-1133">Transmembrane helix</keyword>
<dbReference type="InterPro" id="IPR005829">
    <property type="entry name" value="Sugar_transporter_CS"/>
</dbReference>
<evidence type="ECO:0000256" key="1">
    <source>
        <dbReference type="ARBA" id="ARBA00004651"/>
    </source>
</evidence>
<organism evidence="10 11">
    <name type="scientific">Cohaesibacter celericrescens</name>
    <dbReference type="NCBI Taxonomy" id="2067669"/>
    <lineage>
        <taxon>Bacteria</taxon>
        <taxon>Pseudomonadati</taxon>
        <taxon>Pseudomonadota</taxon>
        <taxon>Alphaproteobacteria</taxon>
        <taxon>Hyphomicrobiales</taxon>
        <taxon>Cohaesibacteraceae</taxon>
    </lineage>
</organism>
<evidence type="ECO:0000256" key="6">
    <source>
        <dbReference type="ARBA" id="ARBA00022989"/>
    </source>
</evidence>
<evidence type="ECO:0000256" key="4">
    <source>
        <dbReference type="ARBA" id="ARBA00022475"/>
    </source>
</evidence>
<comment type="subcellular location">
    <subcellularLocation>
        <location evidence="8">Cell inner membrane</location>
        <topology evidence="8">Multi-pass membrane protein</topology>
    </subcellularLocation>
    <subcellularLocation>
        <location evidence="1">Cell membrane</location>
        <topology evidence="1">Multi-pass membrane protein</topology>
    </subcellularLocation>
</comment>
<dbReference type="SUPFAM" id="SSF103473">
    <property type="entry name" value="MFS general substrate transporter"/>
    <property type="match status" value="1"/>
</dbReference>
<protein>
    <recommendedName>
        <fullName evidence="8">Bcr/CflA family efflux transporter</fullName>
    </recommendedName>
</protein>
<dbReference type="InterPro" id="IPR050189">
    <property type="entry name" value="MFS_Efflux_Transporters"/>
</dbReference>
<dbReference type="OrthoDB" id="9800416at2"/>
<dbReference type="InterPro" id="IPR020846">
    <property type="entry name" value="MFS_dom"/>
</dbReference>
<dbReference type="PROSITE" id="PS50850">
    <property type="entry name" value="MFS"/>
    <property type="match status" value="1"/>
</dbReference>
<sequence length="408" mass="42197">MTIATSGAPVPAPSGTLRPSIAILVAVTAVNPLALNLYVPSMPSVQATFSAPASLVQLTLSLGLVGTGLIQLAIGPLSDQFGRRPVLLWGLVFAVVASIYCSITPSLNGLIVGRVIQVAGGAAGLVLGRAIVRDLHKPSEAASMLGYVTMGMAMAPMIAPTIGGMLDDFASWRAGFAFTAVFIIIVLAWAWYSLPETNQHIGQSPSIRAMLGDYKLLLGLKSFWVFTMVTAFTGGSFFAFLGGAPYVSRHIFDLGATEYGLYFMLVAIGYSLGNYITGRYASRLGLFRMILGGGLVTLGSCASIVLLSLVGIETPATLFGGMFFLGAGNGMVMPSASAGVVSVLPRLAGSASGLSGAIVTLICALFSYVVAFVLTDSLMPMGLLMTASGLAILVFAIMVPSVLQDADA</sequence>
<reference evidence="10 11" key="1">
    <citation type="submission" date="2018-01" db="EMBL/GenBank/DDBJ databases">
        <title>The draft genome sequence of Cohaesibacter sp. H1304.</title>
        <authorList>
            <person name="Wang N.-N."/>
            <person name="Du Z.-J."/>
        </authorList>
    </citation>
    <scope>NUCLEOTIDE SEQUENCE [LARGE SCALE GENOMIC DNA]</scope>
    <source>
        <strain evidence="10 11">H1304</strain>
    </source>
</reference>
<keyword evidence="3 8" id="KW-0813">Transport</keyword>
<feature type="transmembrane region" description="Helical" evidence="8">
    <location>
        <begin position="21"/>
        <end position="39"/>
    </location>
</feature>
<keyword evidence="8" id="KW-0997">Cell inner membrane</keyword>
<keyword evidence="11" id="KW-1185">Reference proteome</keyword>
<proteinExistence type="inferred from homology"/>
<keyword evidence="4" id="KW-1003">Cell membrane</keyword>
<feature type="domain" description="Major facilitator superfamily (MFS) profile" evidence="9">
    <location>
        <begin position="20"/>
        <end position="403"/>
    </location>
</feature>
<accession>A0A2N5XQJ1</accession>
<comment type="caution">
    <text evidence="10">The sequence shown here is derived from an EMBL/GenBank/DDBJ whole genome shotgun (WGS) entry which is preliminary data.</text>
</comment>
<feature type="transmembrane region" description="Helical" evidence="8">
    <location>
        <begin position="172"/>
        <end position="192"/>
    </location>
</feature>
<dbReference type="Proteomes" id="UP000234881">
    <property type="component" value="Unassembled WGS sequence"/>
</dbReference>
<dbReference type="NCBIfam" id="TIGR00710">
    <property type="entry name" value="efflux_Bcr_CflA"/>
    <property type="match status" value="1"/>
</dbReference>
<evidence type="ECO:0000256" key="2">
    <source>
        <dbReference type="ARBA" id="ARBA00006236"/>
    </source>
</evidence>
<feature type="transmembrane region" description="Helical" evidence="8">
    <location>
        <begin position="86"/>
        <end position="105"/>
    </location>
</feature>
<dbReference type="PROSITE" id="PS00216">
    <property type="entry name" value="SUGAR_TRANSPORT_1"/>
    <property type="match status" value="1"/>
</dbReference>